<accession>A0AAU9EQ03</accession>
<evidence type="ECO:0000256" key="4">
    <source>
        <dbReference type="ARBA" id="ARBA00022617"/>
    </source>
</evidence>
<keyword evidence="4" id="KW-0349">Heme</keyword>
<dbReference type="Proteomes" id="UP001366166">
    <property type="component" value="Chromosome"/>
</dbReference>
<dbReference type="KEGG" id="dmp:FAK_10260"/>
<evidence type="ECO:0000256" key="8">
    <source>
        <dbReference type="SAM" id="SignalP"/>
    </source>
</evidence>
<evidence type="ECO:0000313" key="11">
    <source>
        <dbReference type="Proteomes" id="UP001366166"/>
    </source>
</evidence>
<comment type="cofactor">
    <cofactor evidence="1">
        <name>heme c</name>
        <dbReference type="ChEBI" id="CHEBI:61717"/>
    </cofactor>
</comment>
<keyword evidence="3" id="KW-0813">Transport</keyword>
<dbReference type="GO" id="GO:0030313">
    <property type="term" value="C:cell envelope"/>
    <property type="evidence" value="ECO:0007669"/>
    <property type="project" value="UniProtKB-SubCell"/>
</dbReference>
<keyword evidence="8" id="KW-0732">Signal</keyword>
<evidence type="ECO:0000256" key="3">
    <source>
        <dbReference type="ARBA" id="ARBA00022448"/>
    </source>
</evidence>
<evidence type="ECO:0000259" key="9">
    <source>
        <dbReference type="Pfam" id="PF14537"/>
    </source>
</evidence>
<dbReference type="SUPFAM" id="SSF48695">
    <property type="entry name" value="Multiheme cytochromes"/>
    <property type="match status" value="1"/>
</dbReference>
<proteinExistence type="predicted"/>
<protein>
    <recommendedName>
        <fullName evidence="9">Tetrahaem cytochrome domain-containing protein</fullName>
    </recommendedName>
</protein>
<evidence type="ECO:0000256" key="7">
    <source>
        <dbReference type="ARBA" id="ARBA00023004"/>
    </source>
</evidence>
<feature type="domain" description="Tetrahaem cytochrome" evidence="9">
    <location>
        <begin position="85"/>
        <end position="165"/>
    </location>
</feature>
<dbReference type="EMBL" id="AP028679">
    <property type="protein sequence ID" value="BEQ13960.1"/>
    <property type="molecule type" value="Genomic_DNA"/>
</dbReference>
<dbReference type="InterPro" id="IPR012286">
    <property type="entry name" value="Tetrahaem_cytochrome"/>
</dbReference>
<reference evidence="11" key="1">
    <citation type="journal article" date="2023" name="Arch. Microbiol.">
        <title>Desulfoferula mesophilus gen. nov. sp. nov., a mesophilic sulfate-reducing bacterium isolated from a brackish lake sediment.</title>
        <authorList>
            <person name="Watanabe T."/>
            <person name="Yabe T."/>
            <person name="Tsuji J.M."/>
            <person name="Fukui M."/>
        </authorList>
    </citation>
    <scope>NUCLEOTIDE SEQUENCE [LARGE SCALE GENOMIC DNA]</scope>
    <source>
        <strain evidence="11">12FAK</strain>
    </source>
</reference>
<dbReference type="Pfam" id="PF14537">
    <property type="entry name" value="Cytochrom_c3_2"/>
    <property type="match status" value="1"/>
</dbReference>
<dbReference type="Gene3D" id="1.10.1130.10">
    <property type="entry name" value="Flavocytochrome C3, Chain A"/>
    <property type="match status" value="1"/>
</dbReference>
<evidence type="ECO:0000256" key="1">
    <source>
        <dbReference type="ARBA" id="ARBA00001926"/>
    </source>
</evidence>
<feature type="chain" id="PRO_5043493712" description="Tetrahaem cytochrome domain-containing protein" evidence="8">
    <location>
        <begin position="23"/>
        <end position="171"/>
    </location>
</feature>
<evidence type="ECO:0000256" key="2">
    <source>
        <dbReference type="ARBA" id="ARBA00004196"/>
    </source>
</evidence>
<dbReference type="InterPro" id="IPR036280">
    <property type="entry name" value="Multihaem_cyt_sf"/>
</dbReference>
<evidence type="ECO:0000256" key="5">
    <source>
        <dbReference type="ARBA" id="ARBA00022723"/>
    </source>
</evidence>
<keyword evidence="5" id="KW-0479">Metal-binding</keyword>
<organism evidence="10 11">
    <name type="scientific">Desulfoferula mesophila</name>
    <dbReference type="NCBI Taxonomy" id="3058419"/>
    <lineage>
        <taxon>Bacteria</taxon>
        <taxon>Pseudomonadati</taxon>
        <taxon>Thermodesulfobacteriota</taxon>
        <taxon>Desulfarculia</taxon>
        <taxon>Desulfarculales</taxon>
        <taxon>Desulfarculaceae</taxon>
        <taxon>Desulfoferula</taxon>
    </lineage>
</organism>
<dbReference type="GO" id="GO:0046872">
    <property type="term" value="F:metal ion binding"/>
    <property type="evidence" value="ECO:0007669"/>
    <property type="project" value="UniProtKB-KW"/>
</dbReference>
<evidence type="ECO:0000256" key="6">
    <source>
        <dbReference type="ARBA" id="ARBA00022982"/>
    </source>
</evidence>
<keyword evidence="6" id="KW-0249">Electron transport</keyword>
<keyword evidence="7" id="KW-0408">Iron</keyword>
<comment type="subcellular location">
    <subcellularLocation>
        <location evidence="2">Cell envelope</location>
    </subcellularLocation>
</comment>
<gene>
    <name evidence="10" type="ORF">FAK_10260</name>
</gene>
<evidence type="ECO:0000313" key="10">
    <source>
        <dbReference type="EMBL" id="BEQ13960.1"/>
    </source>
</evidence>
<feature type="signal peptide" evidence="8">
    <location>
        <begin position="1"/>
        <end position="22"/>
    </location>
</feature>
<name>A0AAU9EQ03_9BACT</name>
<dbReference type="AlphaFoldDB" id="A0AAU9EQ03"/>
<sequence length="171" mass="18043">MPGLSILAALLVVAWGAPETGAAPGSPPKQLENAPAGDCAACHGPAPVLPKDHAATKGQDMGQCRECHDGKKAPLLRSKLPLGHMHALEGVSCADCHDTGERSTVGTAKCLECHTSGEAVAKLTVPQDKKHRNPHDSPHYGTELDCEMCHHVHAKSENYCAQCHDQTKLVP</sequence>
<keyword evidence="11" id="KW-1185">Reference proteome</keyword>